<evidence type="ECO:0000256" key="1">
    <source>
        <dbReference type="ARBA" id="ARBA00022679"/>
    </source>
</evidence>
<evidence type="ECO:0000313" key="4">
    <source>
        <dbReference type="EMBL" id="MBK3517025.1"/>
    </source>
</evidence>
<evidence type="ECO:0000256" key="2">
    <source>
        <dbReference type="ARBA" id="ARBA00022695"/>
    </source>
</evidence>
<keyword evidence="5" id="KW-1185">Reference proteome</keyword>
<dbReference type="GO" id="GO:0016779">
    <property type="term" value="F:nucleotidyltransferase activity"/>
    <property type="evidence" value="ECO:0007669"/>
    <property type="project" value="UniProtKB-KW"/>
</dbReference>
<proteinExistence type="predicted"/>
<sequence length="265" mass="30393">MNSDSDNNSGQNRITTALLLAAGTGSRLYPLTQKAPKCLTLVNNKSILDRLISNFKSQGFKRLVIITGHLKECIMDYLGDKSGDISIEYIHSPLYKTTNNIYSLWMARTIINEPFVLFESDLVLNSGLLDEMVYPDRMAIALMQPWLNGTTVTIDKDNRVTQFQKGSSDSYSDIRYKTVNIYSFSLQSWQAIIKQLNRYILADRVNCYYETVFSEMVDNNSLSFNSVSFDHKPWYEIDTIKDLAKAELLFSKHEKKVFMHENVMA</sequence>
<dbReference type="EMBL" id="JAENRR010000011">
    <property type="protein sequence ID" value="MBK3517025.1"/>
    <property type="molecule type" value="Genomic_DNA"/>
</dbReference>
<evidence type="ECO:0000259" key="3">
    <source>
        <dbReference type="Pfam" id="PF00483"/>
    </source>
</evidence>
<dbReference type="PANTHER" id="PTHR43584">
    <property type="entry name" value="NUCLEOTIDYL TRANSFERASE"/>
    <property type="match status" value="1"/>
</dbReference>
<dbReference type="Gene3D" id="3.90.550.10">
    <property type="entry name" value="Spore Coat Polysaccharide Biosynthesis Protein SpsA, Chain A"/>
    <property type="match status" value="1"/>
</dbReference>
<keyword evidence="2 4" id="KW-0548">Nucleotidyltransferase</keyword>
<dbReference type="PANTHER" id="PTHR43584:SF8">
    <property type="entry name" value="N-ACETYLMURAMATE ALPHA-1-PHOSPHATE URIDYLYLTRANSFERASE"/>
    <property type="match status" value="1"/>
</dbReference>
<accession>A0ABS1HHC3</accession>
<organism evidence="4 5">
    <name type="scientific">Carboxylicivirga marina</name>
    <dbReference type="NCBI Taxonomy" id="2800988"/>
    <lineage>
        <taxon>Bacteria</taxon>
        <taxon>Pseudomonadati</taxon>
        <taxon>Bacteroidota</taxon>
        <taxon>Bacteroidia</taxon>
        <taxon>Marinilabiliales</taxon>
        <taxon>Marinilabiliaceae</taxon>
        <taxon>Carboxylicivirga</taxon>
    </lineage>
</organism>
<dbReference type="RefSeq" id="WP_200464254.1">
    <property type="nucleotide sequence ID" value="NZ_JAENRR010000011.1"/>
</dbReference>
<keyword evidence="1" id="KW-0808">Transferase</keyword>
<dbReference type="CDD" id="cd02523">
    <property type="entry name" value="PC_cytidylyltransferase"/>
    <property type="match status" value="1"/>
</dbReference>
<gene>
    <name evidence="4" type="ORF">JIV24_06695</name>
</gene>
<dbReference type="InterPro" id="IPR005835">
    <property type="entry name" value="NTP_transferase_dom"/>
</dbReference>
<dbReference type="Pfam" id="PF00483">
    <property type="entry name" value="NTP_transferase"/>
    <property type="match status" value="1"/>
</dbReference>
<feature type="domain" description="Nucleotidyl transferase" evidence="3">
    <location>
        <begin position="17"/>
        <end position="126"/>
    </location>
</feature>
<dbReference type="InterPro" id="IPR050065">
    <property type="entry name" value="GlmU-like"/>
</dbReference>
<name>A0ABS1HHC3_9BACT</name>
<comment type="caution">
    <text evidence="4">The sequence shown here is derived from an EMBL/GenBank/DDBJ whole genome shotgun (WGS) entry which is preliminary data.</text>
</comment>
<reference evidence="4 5" key="1">
    <citation type="submission" date="2021-01" db="EMBL/GenBank/DDBJ databases">
        <title>Carboxyliciviraga sp.nov., isolated from coastal sediments.</title>
        <authorList>
            <person name="Lu D."/>
            <person name="Zhang T."/>
        </authorList>
    </citation>
    <scope>NUCLEOTIDE SEQUENCE [LARGE SCALE GENOMIC DNA]</scope>
    <source>
        <strain evidence="4 5">N1Y132</strain>
    </source>
</reference>
<evidence type="ECO:0000313" key="5">
    <source>
        <dbReference type="Proteomes" id="UP000605676"/>
    </source>
</evidence>
<dbReference type="Proteomes" id="UP000605676">
    <property type="component" value="Unassembled WGS sequence"/>
</dbReference>
<dbReference type="InterPro" id="IPR029044">
    <property type="entry name" value="Nucleotide-diphossugar_trans"/>
</dbReference>
<dbReference type="SUPFAM" id="SSF53448">
    <property type="entry name" value="Nucleotide-diphospho-sugar transferases"/>
    <property type="match status" value="1"/>
</dbReference>
<protein>
    <submittedName>
        <fullName evidence="4">Phosphocholine cytidylyltransferase family protein</fullName>
    </submittedName>
</protein>